<name>A0A2S9YJM7_9BACT</name>
<dbReference type="AlphaFoldDB" id="A0A2S9YJM7"/>
<dbReference type="Proteomes" id="UP000237968">
    <property type="component" value="Unassembled WGS sequence"/>
</dbReference>
<dbReference type="Pfam" id="PF14224">
    <property type="entry name" value="DUF4331"/>
    <property type="match status" value="2"/>
</dbReference>
<gene>
    <name evidence="1" type="ORF">ENSA5_04000</name>
</gene>
<dbReference type="EMBL" id="PVNK01000017">
    <property type="protein sequence ID" value="PRQ05281.1"/>
    <property type="molecule type" value="Genomic_DNA"/>
</dbReference>
<reference evidence="1 2" key="1">
    <citation type="submission" date="2018-03" db="EMBL/GenBank/DDBJ databases">
        <title>Draft Genome Sequences of the Obligatory Marine Myxobacteria Enhygromyxa salina SWB005.</title>
        <authorList>
            <person name="Poehlein A."/>
            <person name="Moghaddam J.A."/>
            <person name="Harms H."/>
            <person name="Alanjari M."/>
            <person name="Koenig G.M."/>
            <person name="Daniel R."/>
            <person name="Schaeberle T.F."/>
        </authorList>
    </citation>
    <scope>NUCLEOTIDE SEQUENCE [LARGE SCALE GENOMIC DNA]</scope>
    <source>
        <strain evidence="1 2">SWB005</strain>
    </source>
</reference>
<proteinExistence type="predicted"/>
<protein>
    <submittedName>
        <fullName evidence="1">Uncharacterized protein</fullName>
    </submittedName>
</protein>
<dbReference type="InterPro" id="IPR025566">
    <property type="entry name" value="DUF4331"/>
</dbReference>
<sequence length="192" mass="19876">MLFMNDGVYAADHADAPGSGADPAADIGDLYAWRTDSDTLVAVVTFAGLAEAGAPATYDAEVLYGIHIDNTGNGVANIDIWCRFGLNMAMEWGIQCLNVPGADGPVDGPVDTTNEGGNGTMVYAGPRENPFFFDFEGFDGTLMSGDLMFDPMNDTFAGTNVTAIVVEMDAAAAAGGGTTLEVWTSTGRLGAP</sequence>
<keyword evidence="2" id="KW-1185">Reference proteome</keyword>
<organism evidence="1 2">
    <name type="scientific">Enhygromyxa salina</name>
    <dbReference type="NCBI Taxonomy" id="215803"/>
    <lineage>
        <taxon>Bacteria</taxon>
        <taxon>Pseudomonadati</taxon>
        <taxon>Myxococcota</taxon>
        <taxon>Polyangia</taxon>
        <taxon>Nannocystales</taxon>
        <taxon>Nannocystaceae</taxon>
        <taxon>Enhygromyxa</taxon>
    </lineage>
</organism>
<accession>A0A2S9YJM7</accession>
<evidence type="ECO:0000313" key="1">
    <source>
        <dbReference type="EMBL" id="PRQ05281.1"/>
    </source>
</evidence>
<comment type="caution">
    <text evidence="1">The sequence shown here is derived from an EMBL/GenBank/DDBJ whole genome shotgun (WGS) entry which is preliminary data.</text>
</comment>
<evidence type="ECO:0000313" key="2">
    <source>
        <dbReference type="Proteomes" id="UP000237968"/>
    </source>
</evidence>